<evidence type="ECO:0000256" key="1">
    <source>
        <dbReference type="SAM" id="SignalP"/>
    </source>
</evidence>
<keyword evidence="1" id="KW-0732">Signal</keyword>
<dbReference type="EMBL" id="CT868640">
    <property type="protein sequence ID" value="CAK87945.1"/>
    <property type="molecule type" value="Genomic_DNA"/>
</dbReference>
<organism evidence="3 4">
    <name type="scientific">Paramecium tetraurelia</name>
    <dbReference type="NCBI Taxonomy" id="5888"/>
    <lineage>
        <taxon>Eukaryota</taxon>
        <taxon>Sar</taxon>
        <taxon>Alveolata</taxon>
        <taxon>Ciliophora</taxon>
        <taxon>Intramacronucleata</taxon>
        <taxon>Oligohymenophorea</taxon>
        <taxon>Peniculida</taxon>
        <taxon>Parameciidae</taxon>
        <taxon>Paramecium</taxon>
    </lineage>
</organism>
<dbReference type="OMA" id="GIITECQ"/>
<dbReference type="GeneID" id="5041127"/>
<proteinExistence type="predicted"/>
<feature type="signal peptide" evidence="1">
    <location>
        <begin position="1"/>
        <end position="16"/>
    </location>
</feature>
<protein>
    <recommendedName>
        <fullName evidence="2">H-type lectin domain-containing protein</fullName>
    </recommendedName>
</protein>
<keyword evidence="4" id="KW-1185">Reference proteome</keyword>
<dbReference type="HOGENOM" id="CLU_1374579_0_0_1"/>
<dbReference type="Pfam" id="PF09458">
    <property type="entry name" value="H_lectin"/>
    <property type="match status" value="1"/>
</dbReference>
<name>A0DY28_PARTE</name>
<evidence type="ECO:0000259" key="2">
    <source>
        <dbReference type="Pfam" id="PF09458"/>
    </source>
</evidence>
<dbReference type="InParanoid" id="A0DY28"/>
<dbReference type="Gene3D" id="2.60.40.2080">
    <property type="match status" value="1"/>
</dbReference>
<dbReference type="InterPro" id="IPR019019">
    <property type="entry name" value="H-type_lectin_domain"/>
</dbReference>
<dbReference type="Proteomes" id="UP000000600">
    <property type="component" value="Unassembled WGS sequence"/>
</dbReference>
<dbReference type="GO" id="GO:0007155">
    <property type="term" value="P:cell adhesion"/>
    <property type="evidence" value="ECO:0007669"/>
    <property type="project" value="InterPro"/>
</dbReference>
<dbReference type="GO" id="GO:0030246">
    <property type="term" value="F:carbohydrate binding"/>
    <property type="evidence" value="ECO:0007669"/>
    <property type="project" value="InterPro"/>
</dbReference>
<feature type="chain" id="PRO_5002624272" description="H-type lectin domain-containing protein" evidence="1">
    <location>
        <begin position="17"/>
        <end position="199"/>
    </location>
</feature>
<dbReference type="AlphaFoldDB" id="A0DY28"/>
<sequence>MVKFLLLLILTKLGSSYIYYDTGMIYDLDFEHDSSFNCQNGVSKVVTKTFSNQFEQIPQVFFTFEHIDIESSDMGFKLAITTITTTSFTLELNCYWRRAYTLILRWFAFDDQRIQVLSNFNMENPDDKTFQIKNPNAQTGFLQLTSLRYTGQIDFLLSVIIIIIIDKPNYYQFSNCQHYQSSRKVFKSQIDWVFCRRRS</sequence>
<dbReference type="KEGG" id="ptm:GSPATT00021571001"/>
<gene>
    <name evidence="3" type="ORF">GSPATT00021571001</name>
</gene>
<evidence type="ECO:0000313" key="3">
    <source>
        <dbReference type="EMBL" id="CAK87945.1"/>
    </source>
</evidence>
<dbReference type="SUPFAM" id="SSF141086">
    <property type="entry name" value="Agglutinin HPA-like"/>
    <property type="match status" value="1"/>
</dbReference>
<reference evidence="3 4" key="1">
    <citation type="journal article" date="2006" name="Nature">
        <title>Global trends of whole-genome duplications revealed by the ciliate Paramecium tetraurelia.</title>
        <authorList>
            <consortium name="Genoscope"/>
            <person name="Aury J.-M."/>
            <person name="Jaillon O."/>
            <person name="Duret L."/>
            <person name="Noel B."/>
            <person name="Jubin C."/>
            <person name="Porcel B.M."/>
            <person name="Segurens B."/>
            <person name="Daubin V."/>
            <person name="Anthouard V."/>
            <person name="Aiach N."/>
            <person name="Arnaiz O."/>
            <person name="Billaut A."/>
            <person name="Beisson J."/>
            <person name="Blanc I."/>
            <person name="Bouhouche K."/>
            <person name="Camara F."/>
            <person name="Duharcourt S."/>
            <person name="Guigo R."/>
            <person name="Gogendeau D."/>
            <person name="Katinka M."/>
            <person name="Keller A.-M."/>
            <person name="Kissmehl R."/>
            <person name="Klotz C."/>
            <person name="Koll F."/>
            <person name="Le Moue A."/>
            <person name="Lepere C."/>
            <person name="Malinsky S."/>
            <person name="Nowacki M."/>
            <person name="Nowak J.K."/>
            <person name="Plattner H."/>
            <person name="Poulain J."/>
            <person name="Ruiz F."/>
            <person name="Serrano V."/>
            <person name="Zagulski M."/>
            <person name="Dessen P."/>
            <person name="Betermier M."/>
            <person name="Weissenbach J."/>
            <person name="Scarpelli C."/>
            <person name="Schachter V."/>
            <person name="Sperling L."/>
            <person name="Meyer E."/>
            <person name="Cohen J."/>
            <person name="Wincker P."/>
        </authorList>
    </citation>
    <scope>NUCLEOTIDE SEQUENCE [LARGE SCALE GENOMIC DNA]</scope>
    <source>
        <strain evidence="3 4">Stock d4-2</strain>
    </source>
</reference>
<feature type="domain" description="H-type lectin" evidence="2">
    <location>
        <begin position="46"/>
        <end position="109"/>
    </location>
</feature>
<dbReference type="RefSeq" id="XP_001455342.1">
    <property type="nucleotide sequence ID" value="XM_001455305.1"/>
</dbReference>
<accession>A0DY28</accession>
<evidence type="ECO:0000313" key="4">
    <source>
        <dbReference type="Proteomes" id="UP000000600"/>
    </source>
</evidence>
<dbReference type="InterPro" id="IPR037221">
    <property type="entry name" value="H-type_lectin_dom_sf"/>
</dbReference>